<proteinExistence type="inferred from homology"/>
<dbReference type="Pfam" id="PF07715">
    <property type="entry name" value="Plug"/>
    <property type="match status" value="1"/>
</dbReference>
<dbReference type="PROSITE" id="PS52016">
    <property type="entry name" value="TONB_DEPENDENT_REC_3"/>
    <property type="match status" value="1"/>
</dbReference>
<dbReference type="InterPro" id="IPR036942">
    <property type="entry name" value="Beta-barrel_TonB_sf"/>
</dbReference>
<name>A0A953LBA5_9BACT</name>
<dbReference type="InterPro" id="IPR012910">
    <property type="entry name" value="Plug_dom"/>
</dbReference>
<evidence type="ECO:0000256" key="3">
    <source>
        <dbReference type="ARBA" id="ARBA00022452"/>
    </source>
</evidence>
<feature type="region of interest" description="Disordered" evidence="8">
    <location>
        <begin position="928"/>
        <end position="948"/>
    </location>
</feature>
<keyword evidence="2 7" id="KW-0813">Transport</keyword>
<protein>
    <submittedName>
        <fullName evidence="10">SusC/RagA family TonB-linked outer membrane protein</fullName>
    </submittedName>
</protein>
<accession>A0A953LBA5</accession>
<gene>
    <name evidence="10" type="ORF">KUV50_15455</name>
</gene>
<evidence type="ECO:0000313" key="10">
    <source>
        <dbReference type="EMBL" id="MBY5959548.1"/>
    </source>
</evidence>
<dbReference type="Gene3D" id="2.60.40.1120">
    <property type="entry name" value="Carboxypeptidase-like, regulatory domain"/>
    <property type="match status" value="1"/>
</dbReference>
<organism evidence="10 11">
    <name type="scientific">Membranihabitans marinus</name>
    <dbReference type="NCBI Taxonomy" id="1227546"/>
    <lineage>
        <taxon>Bacteria</taxon>
        <taxon>Pseudomonadati</taxon>
        <taxon>Bacteroidota</taxon>
        <taxon>Saprospiria</taxon>
        <taxon>Saprospirales</taxon>
        <taxon>Saprospiraceae</taxon>
        <taxon>Membranihabitans</taxon>
    </lineage>
</organism>
<dbReference type="InterPro" id="IPR023997">
    <property type="entry name" value="TonB-dep_OMP_SusC/RagA_CS"/>
</dbReference>
<dbReference type="Gene3D" id="2.40.170.20">
    <property type="entry name" value="TonB-dependent receptor, beta-barrel domain"/>
    <property type="match status" value="1"/>
</dbReference>
<dbReference type="FunFam" id="2.60.40.1120:FF:000003">
    <property type="entry name" value="Outer membrane protein Omp121"/>
    <property type="match status" value="1"/>
</dbReference>
<comment type="subcellular location">
    <subcellularLocation>
        <location evidence="1 7">Cell outer membrane</location>
        <topology evidence="1 7">Multi-pass membrane protein</topology>
    </subcellularLocation>
</comment>
<keyword evidence="5 7" id="KW-0472">Membrane</keyword>
<evidence type="ECO:0000256" key="2">
    <source>
        <dbReference type="ARBA" id="ARBA00022448"/>
    </source>
</evidence>
<dbReference type="NCBIfam" id="TIGR04056">
    <property type="entry name" value="OMP_RagA_SusC"/>
    <property type="match status" value="1"/>
</dbReference>
<dbReference type="RefSeq" id="WP_222581085.1">
    <property type="nucleotide sequence ID" value="NZ_JAHVHU010000015.1"/>
</dbReference>
<dbReference type="SUPFAM" id="SSF56935">
    <property type="entry name" value="Porins"/>
    <property type="match status" value="1"/>
</dbReference>
<dbReference type="InterPro" id="IPR023996">
    <property type="entry name" value="TonB-dep_OMP_SusC/RagA"/>
</dbReference>
<dbReference type="AlphaFoldDB" id="A0A953LBA5"/>
<comment type="caution">
    <text evidence="10">The sequence shown here is derived from an EMBL/GenBank/DDBJ whole genome shotgun (WGS) entry which is preliminary data.</text>
</comment>
<keyword evidence="11" id="KW-1185">Reference proteome</keyword>
<dbReference type="Gene3D" id="2.170.130.10">
    <property type="entry name" value="TonB-dependent receptor, plug domain"/>
    <property type="match status" value="1"/>
</dbReference>
<evidence type="ECO:0000256" key="8">
    <source>
        <dbReference type="SAM" id="MobiDB-lite"/>
    </source>
</evidence>
<keyword evidence="6 7" id="KW-0998">Cell outer membrane</keyword>
<reference evidence="10" key="1">
    <citation type="submission" date="2021-06" db="EMBL/GenBank/DDBJ databases">
        <title>44 bacteria genomes isolated from Dapeng, Shenzhen.</title>
        <authorList>
            <person name="Zheng W."/>
            <person name="Yu S."/>
            <person name="Huang Y."/>
        </authorList>
    </citation>
    <scope>NUCLEOTIDE SEQUENCE</scope>
    <source>
        <strain evidence="10">DP5N28-2</strain>
    </source>
</reference>
<sequence length="1046" mass="117372">MIKQVFLNFIWISLFLLVAVPTGFSSDVLTVNTGEDLSQNNFVGGVSGKVTDEEGEPLIGVNVVVQDSNNGTSTDFDGNYMLENVDDDAVLVFSYVGYQTQEVEVEGRSVIDVNMVSDAQLLDELVVVGYGTVKKSDLTGSVQRLSGEKFENQNLTQVGEMLAGTVAGFSANQSASPAGGSSMEIRGPTSLTAGTSPMIVLDGVIYNGSLRDINPADIATIDILKDASSAAIFGAEAASGVVLITTVKGKAGKPVINFSTKFGIAQPTYARKPYSPEEFIQFRADYFRTINPGQNYDYYTNPENLPENLSVSEWRDLSQSPLPDNTDEYLRRLNFFPIEQEQYKAGQTTDWYDVVIRNGVRQSHDLSLSGGSDRTNYYWSLGYVDNEGLRLGDEYSAIRSRMNVDFDVTDWLNVGVNAQFSDRDEGGVPASYVIYSNSPYGRVYSPNGNLERLAHGHTFNPLINYFRDDRYRKVNSLFTNLFADVKLPLDITYKLSFQPRYETMKELFFRSTDPRLGGDPAQDQSIGRRNEYSRQEWILDNILKWNGEFGAHDFDVTLLYSAEQNKFWSTQQANQNISPNEELGYHGLQFGDGPTIDNNDRIFTGEAFMARINYTLMDKYLLTASIRRDGYSAFGQEQPRATFPAAALAWQISRENFYDEDWFVNRLKLRLSWGSNGNRDIGIYSALARLNSDLWFDGTTPRVGLYNSTLANPGLVWEKTNSFNIGLDIGLMADRFDLSIDVYDATTTNLLMNRRLPILTGFTNITTNLGKLSNKGVELTFNSNNITAADFKWNSSFVFSLNRNKIIALFGDKGEYTLLGEQRNGELPDYSNQWFPGYAIDAVWDYERVGVWQVGEEDEAAKYVMRPGDFKSVDVNQDGKYRPEDDKQFIGFRQPRFRLGLGNDFSILENWTLSVFLRADLGHIGAESGALNPGNESNDRRGRNVGPLPYWTPQNPINDYARLDLHTGGYGGGIQIYRPRSFFRLQDISLSYRVPSDLVEMIKIENLRVFASARNVVTVTKWPNWDPESGSAPMPKSYNFGINLSL</sequence>
<dbReference type="NCBIfam" id="TIGR04057">
    <property type="entry name" value="SusC_RagA_signa"/>
    <property type="match status" value="1"/>
</dbReference>
<dbReference type="InterPro" id="IPR008969">
    <property type="entry name" value="CarboxyPept-like_regulatory"/>
</dbReference>
<dbReference type="SUPFAM" id="SSF49464">
    <property type="entry name" value="Carboxypeptidase regulatory domain-like"/>
    <property type="match status" value="1"/>
</dbReference>
<dbReference type="GO" id="GO:0009279">
    <property type="term" value="C:cell outer membrane"/>
    <property type="evidence" value="ECO:0007669"/>
    <property type="project" value="UniProtKB-SubCell"/>
</dbReference>
<comment type="similarity">
    <text evidence="7">Belongs to the TonB-dependent receptor family.</text>
</comment>
<keyword evidence="3 7" id="KW-1134">Transmembrane beta strand</keyword>
<evidence type="ECO:0000256" key="4">
    <source>
        <dbReference type="ARBA" id="ARBA00022692"/>
    </source>
</evidence>
<evidence type="ECO:0000259" key="9">
    <source>
        <dbReference type="Pfam" id="PF07715"/>
    </source>
</evidence>
<evidence type="ECO:0000313" key="11">
    <source>
        <dbReference type="Proteomes" id="UP000753961"/>
    </source>
</evidence>
<evidence type="ECO:0000256" key="1">
    <source>
        <dbReference type="ARBA" id="ARBA00004571"/>
    </source>
</evidence>
<evidence type="ECO:0000256" key="7">
    <source>
        <dbReference type="PROSITE-ProRule" id="PRU01360"/>
    </source>
</evidence>
<evidence type="ECO:0000256" key="6">
    <source>
        <dbReference type="ARBA" id="ARBA00023237"/>
    </source>
</evidence>
<feature type="domain" description="TonB-dependent receptor plug" evidence="9">
    <location>
        <begin position="135"/>
        <end position="241"/>
    </location>
</feature>
<evidence type="ECO:0000256" key="5">
    <source>
        <dbReference type="ARBA" id="ARBA00023136"/>
    </source>
</evidence>
<dbReference type="Pfam" id="PF13715">
    <property type="entry name" value="CarbopepD_reg_2"/>
    <property type="match status" value="1"/>
</dbReference>
<dbReference type="InterPro" id="IPR039426">
    <property type="entry name" value="TonB-dep_rcpt-like"/>
</dbReference>
<dbReference type="Proteomes" id="UP000753961">
    <property type="component" value="Unassembled WGS sequence"/>
</dbReference>
<dbReference type="EMBL" id="JAHVHU010000015">
    <property type="protein sequence ID" value="MBY5959548.1"/>
    <property type="molecule type" value="Genomic_DNA"/>
</dbReference>
<keyword evidence="4 7" id="KW-0812">Transmembrane</keyword>
<dbReference type="InterPro" id="IPR037066">
    <property type="entry name" value="Plug_dom_sf"/>
</dbReference>